<evidence type="ECO:0000313" key="13">
    <source>
        <dbReference type="EMBL" id="CAF3910310.1"/>
    </source>
</evidence>
<evidence type="ECO:0000259" key="11">
    <source>
        <dbReference type="PROSITE" id="PS50893"/>
    </source>
</evidence>
<evidence type="ECO:0008006" key="15">
    <source>
        <dbReference type="Google" id="ProtNLM"/>
    </source>
</evidence>
<keyword evidence="5" id="KW-0677">Repeat</keyword>
<dbReference type="FunFam" id="1.20.1560.10:FF:000014">
    <property type="entry name" value="Multidrug resistance-associated protein member 4"/>
    <property type="match status" value="1"/>
</dbReference>
<reference evidence="13" key="1">
    <citation type="submission" date="2021-02" db="EMBL/GenBank/DDBJ databases">
        <authorList>
            <person name="Nowell W R."/>
        </authorList>
    </citation>
    <scope>NUCLEOTIDE SEQUENCE</scope>
</reference>
<dbReference type="CDD" id="cd03244">
    <property type="entry name" value="ABCC_MRP_domain2"/>
    <property type="match status" value="1"/>
</dbReference>
<dbReference type="InterPro" id="IPR050173">
    <property type="entry name" value="ABC_transporter_C-like"/>
</dbReference>
<dbReference type="InterPro" id="IPR003439">
    <property type="entry name" value="ABC_transporter-like_ATP-bd"/>
</dbReference>
<feature type="transmembrane region" description="Helical" evidence="10">
    <location>
        <begin position="316"/>
        <end position="338"/>
    </location>
</feature>
<dbReference type="InterPro" id="IPR044746">
    <property type="entry name" value="ABCC_6TM_D1"/>
</dbReference>
<feature type="transmembrane region" description="Helical" evidence="10">
    <location>
        <begin position="714"/>
        <end position="734"/>
    </location>
</feature>
<comment type="caution">
    <text evidence="13">The sequence shown here is derived from an EMBL/GenBank/DDBJ whole genome shotgun (WGS) entry which is preliminary data.</text>
</comment>
<dbReference type="PROSITE" id="PS50893">
    <property type="entry name" value="ABC_TRANSPORTER_2"/>
    <property type="match status" value="2"/>
</dbReference>
<evidence type="ECO:0000256" key="1">
    <source>
        <dbReference type="ARBA" id="ARBA00004141"/>
    </source>
</evidence>
<dbReference type="InterPro" id="IPR011527">
    <property type="entry name" value="ABC1_TM_dom"/>
</dbReference>
<feature type="domain" description="ABC transporter" evidence="11">
    <location>
        <begin position="433"/>
        <end position="653"/>
    </location>
</feature>
<dbReference type="GO" id="GO:0016887">
    <property type="term" value="F:ATP hydrolysis activity"/>
    <property type="evidence" value="ECO:0007669"/>
    <property type="project" value="InterPro"/>
</dbReference>
<dbReference type="Gene3D" id="3.40.50.300">
    <property type="entry name" value="P-loop containing nucleotide triphosphate hydrolases"/>
    <property type="match status" value="2"/>
</dbReference>
<dbReference type="SMART" id="SM00382">
    <property type="entry name" value="AAA"/>
    <property type="match status" value="2"/>
</dbReference>
<dbReference type="PANTHER" id="PTHR24223">
    <property type="entry name" value="ATP-BINDING CASSETTE SUB-FAMILY C"/>
    <property type="match status" value="1"/>
</dbReference>
<evidence type="ECO:0000256" key="10">
    <source>
        <dbReference type="SAM" id="Phobius"/>
    </source>
</evidence>
<proteinExistence type="inferred from homology"/>
<evidence type="ECO:0000313" key="14">
    <source>
        <dbReference type="Proteomes" id="UP000663844"/>
    </source>
</evidence>
<dbReference type="EMBL" id="CAJOAZ010002248">
    <property type="protein sequence ID" value="CAF3910310.1"/>
    <property type="molecule type" value="Genomic_DNA"/>
</dbReference>
<dbReference type="SUPFAM" id="SSF90123">
    <property type="entry name" value="ABC transporter transmembrane region"/>
    <property type="match status" value="2"/>
</dbReference>
<dbReference type="Gene3D" id="1.20.1560.10">
    <property type="entry name" value="ABC transporter type 1, transmembrane domain"/>
    <property type="match status" value="2"/>
</dbReference>
<dbReference type="PROSITE" id="PS50929">
    <property type="entry name" value="ABC_TM1F"/>
    <property type="match status" value="2"/>
</dbReference>
<evidence type="ECO:0000256" key="9">
    <source>
        <dbReference type="ARBA" id="ARBA00023136"/>
    </source>
</evidence>
<keyword evidence="8 10" id="KW-1133">Transmembrane helix</keyword>
<feature type="transmembrane region" description="Helical" evidence="10">
    <location>
        <begin position="979"/>
        <end position="998"/>
    </location>
</feature>
<feature type="transmembrane region" description="Helical" evidence="10">
    <location>
        <begin position="205"/>
        <end position="224"/>
    </location>
</feature>
<dbReference type="InterPro" id="IPR003593">
    <property type="entry name" value="AAA+_ATPase"/>
</dbReference>
<dbReference type="CDD" id="cd18579">
    <property type="entry name" value="ABC_6TM_ABCC_D1"/>
    <property type="match status" value="1"/>
</dbReference>
<dbReference type="GO" id="GO:0140359">
    <property type="term" value="F:ABC-type transporter activity"/>
    <property type="evidence" value="ECO:0007669"/>
    <property type="project" value="InterPro"/>
</dbReference>
<dbReference type="Pfam" id="PF00005">
    <property type="entry name" value="ABC_tran"/>
    <property type="match status" value="2"/>
</dbReference>
<dbReference type="SUPFAM" id="SSF52540">
    <property type="entry name" value="P-loop containing nucleoside triphosphate hydrolases"/>
    <property type="match status" value="2"/>
</dbReference>
<dbReference type="FunFam" id="3.40.50.300:FF:000163">
    <property type="entry name" value="Multidrug resistance-associated protein member 4"/>
    <property type="match status" value="1"/>
</dbReference>
<keyword evidence="4 10" id="KW-0812">Transmembrane</keyword>
<sequence length="1351" mass="154053">MTSKPPPNPSPYYQANIWSRFFHGWISILLRKCHKQGTLHSTDLYDLLSHLEATKLTERLEANWFDELKQTKRKPSLIRATIRAMGWKPFLTGLLLIPTDILKFAQPILLTFLMVFFESCSTIPTSHAWLLAAGISLAALISCTIYHQYFYEMNIYGAQMRIAYTGLLYRKILRLSSHSTNTLGSGQITNLVSNDASQVEKLLHFIHYIWAAPLEVIFMVIFFWQYVKYIAFIAIGYTIFLLIIQVFFGRLCVLLRTRILQVTDERIKIMSEIIKSMRIVKMYCWESAFDNKIRSIRKVEILQCAIRLILDSVQTLLSDTYITVTFLLMYGAMWSLGIHFDTRFFAVAACMLGYVRLTVLDYYYYAVRNLAYYLAAKKRIEAFLLLEESQRDNRLLSESVIDLSTSEHPTTENITKISNTNKPTKDKSHSVVCDLKQARWAQNSHFSLKNILFHAYPGDLICIIGPIGSGKSSLLQTLTGEIACFDGKVRLHGSFCYVPQEPWIFSSSIKTNILFGKEYNHKLFKRVINATALDTDFIELSHGANTLVGDQGVMLSGGQKARVNMARALYRDADIYLLDDPLSAVDVKVSKHLFDKSIKIYLRKKICILVTHQIQFLQDATKIVVLSNGEMVDMGTYEELLHSSASFAHLLEDINQHNQKKEQEQEPEDQTVMRRRISTMVSISSEKEEDISLFPTNIETKEEGTVKWSVYVSYLRAGIGLCIGILLILVVFSAQQATSIYVNWWLAEWSNDEGHRHHVYTNCTNVIDEKTNKIRLMNETEWNVHRHDRFYTFYGIVGALFLITILRAIIAEFICLNAGRVLHNKMFRRLIRCPIQFFDLNPVGRILNRFAKDVAIMDDTLPLNMFDFLQCLFYVLGTIALIGIFNPWAFIPAIFVGSGMLFLRYRFARCLRDLKRIEGITRSPVYSHLTSTIQGLKVIRSYHAEKISSDEFLHHLDDNTRANYLLLTTNRWAAVRFDWIAFIFIIMVTILAMIVRLVQQKFSAVEIALTLSYSLNLIGLLQWTIRQSVEVETQMTAVERILEYCALDQEPPAKLPSNQTPPHNWPSHGHISFNNVSMSHSKHSNSPLALDHISLTIQPTEKIGIVGRTGAGKSSFIQTLFRMGTLVDGNIVIDNIDIGTVGLDDIRRRISIIPQDPVLFTGTMRDNLDRFGDYSDAEIWHALEQVQLKTLVRDVLPNGLHSLVSESGSNLSVGQKQLVCLARAILKKSKILVIDEATANVDNATDELIQKAIREQFKACTVLTVAHRLRTVIDSDRILVLGNGKVLEFDYPDILLSNKQSQFASLVEQAGVGEAEYLHSMANNSSLRMKSDIEYSNELLMNISEHDPLIV</sequence>
<name>A0A819I3M4_9BILA</name>
<evidence type="ECO:0000259" key="12">
    <source>
        <dbReference type="PROSITE" id="PS50929"/>
    </source>
</evidence>
<dbReference type="GO" id="GO:0016020">
    <property type="term" value="C:membrane"/>
    <property type="evidence" value="ECO:0007669"/>
    <property type="project" value="UniProtKB-SubCell"/>
</dbReference>
<evidence type="ECO:0000256" key="6">
    <source>
        <dbReference type="ARBA" id="ARBA00022741"/>
    </source>
</evidence>
<feature type="transmembrane region" description="Helical" evidence="10">
    <location>
        <begin position="93"/>
        <end position="117"/>
    </location>
</feature>
<evidence type="ECO:0000256" key="2">
    <source>
        <dbReference type="ARBA" id="ARBA00009726"/>
    </source>
</evidence>
<dbReference type="PROSITE" id="PS00211">
    <property type="entry name" value="ABC_TRANSPORTER_1"/>
    <property type="match status" value="2"/>
</dbReference>
<feature type="transmembrane region" description="Helical" evidence="10">
    <location>
        <begin position="230"/>
        <end position="248"/>
    </location>
</feature>
<evidence type="ECO:0000256" key="8">
    <source>
        <dbReference type="ARBA" id="ARBA00022989"/>
    </source>
</evidence>
<feature type="domain" description="ABC transmembrane type-1" evidence="12">
    <location>
        <begin position="723"/>
        <end position="1033"/>
    </location>
</feature>
<gene>
    <name evidence="13" type="ORF">OXD698_LOCUS24442</name>
</gene>
<dbReference type="PANTHER" id="PTHR24223:SF456">
    <property type="entry name" value="MULTIDRUG RESISTANCE-ASSOCIATED PROTEIN LETHAL(2)03659"/>
    <property type="match status" value="1"/>
</dbReference>
<dbReference type="FunFam" id="3.40.50.300:FF:000973">
    <property type="entry name" value="Multidrug resistance-associated protein 4"/>
    <property type="match status" value="1"/>
</dbReference>
<comment type="subcellular location">
    <subcellularLocation>
        <location evidence="1">Membrane</location>
        <topology evidence="1">Multi-pass membrane protein</topology>
    </subcellularLocation>
</comment>
<dbReference type="InterPro" id="IPR036640">
    <property type="entry name" value="ABC1_TM_sf"/>
</dbReference>
<feature type="transmembrane region" description="Helical" evidence="10">
    <location>
        <begin position="791"/>
        <end position="819"/>
    </location>
</feature>
<feature type="transmembrane region" description="Helical" evidence="10">
    <location>
        <begin position="344"/>
        <end position="365"/>
    </location>
</feature>
<dbReference type="InterPro" id="IPR027417">
    <property type="entry name" value="P-loop_NTPase"/>
</dbReference>
<keyword evidence="3" id="KW-0813">Transport</keyword>
<feature type="transmembrane region" description="Helical" evidence="10">
    <location>
        <begin position="890"/>
        <end position="907"/>
    </location>
</feature>
<feature type="transmembrane region" description="Helical" evidence="10">
    <location>
        <begin position="866"/>
        <end position="884"/>
    </location>
</feature>
<evidence type="ECO:0000256" key="4">
    <source>
        <dbReference type="ARBA" id="ARBA00022692"/>
    </source>
</evidence>
<organism evidence="13 14">
    <name type="scientific">Adineta steineri</name>
    <dbReference type="NCBI Taxonomy" id="433720"/>
    <lineage>
        <taxon>Eukaryota</taxon>
        <taxon>Metazoa</taxon>
        <taxon>Spiralia</taxon>
        <taxon>Gnathifera</taxon>
        <taxon>Rotifera</taxon>
        <taxon>Eurotatoria</taxon>
        <taxon>Bdelloidea</taxon>
        <taxon>Adinetida</taxon>
        <taxon>Adinetidae</taxon>
        <taxon>Adineta</taxon>
    </lineage>
</organism>
<feature type="transmembrane region" description="Helical" evidence="10">
    <location>
        <begin position="129"/>
        <end position="151"/>
    </location>
</feature>
<feature type="domain" description="ABC transmembrane type-1" evidence="12">
    <location>
        <begin position="90"/>
        <end position="331"/>
    </location>
</feature>
<keyword evidence="9 10" id="KW-0472">Membrane</keyword>
<dbReference type="Pfam" id="PF00664">
    <property type="entry name" value="ABC_membrane"/>
    <property type="match status" value="2"/>
</dbReference>
<dbReference type="CDD" id="cd03250">
    <property type="entry name" value="ABCC_MRP_domain1"/>
    <property type="match status" value="1"/>
</dbReference>
<keyword evidence="6" id="KW-0547">Nucleotide-binding</keyword>
<accession>A0A819I3M4</accession>
<dbReference type="GO" id="GO:0005524">
    <property type="term" value="F:ATP binding"/>
    <property type="evidence" value="ECO:0007669"/>
    <property type="project" value="UniProtKB-KW"/>
</dbReference>
<protein>
    <recommendedName>
        <fullName evidence="15">Multidrug resistance-associated protein 4</fullName>
    </recommendedName>
</protein>
<keyword evidence="7" id="KW-0067">ATP-binding</keyword>
<comment type="similarity">
    <text evidence="2">Belongs to the ABC transporter superfamily. ABCC family. Conjugate transporter (TC 3.A.1.208) subfamily.</text>
</comment>
<evidence type="ECO:0000256" key="3">
    <source>
        <dbReference type="ARBA" id="ARBA00022448"/>
    </source>
</evidence>
<evidence type="ECO:0000256" key="7">
    <source>
        <dbReference type="ARBA" id="ARBA00022840"/>
    </source>
</evidence>
<evidence type="ECO:0000256" key="5">
    <source>
        <dbReference type="ARBA" id="ARBA00022737"/>
    </source>
</evidence>
<dbReference type="Proteomes" id="UP000663844">
    <property type="component" value="Unassembled WGS sequence"/>
</dbReference>
<feature type="domain" description="ABC transporter" evidence="11">
    <location>
        <begin position="1071"/>
        <end position="1308"/>
    </location>
</feature>
<dbReference type="InterPro" id="IPR017871">
    <property type="entry name" value="ABC_transporter-like_CS"/>
</dbReference>